<evidence type="ECO:0000313" key="2">
    <source>
        <dbReference type="EMBL" id="PTB71497.1"/>
    </source>
</evidence>
<feature type="region of interest" description="Disordered" evidence="1">
    <location>
        <begin position="1"/>
        <end position="20"/>
    </location>
</feature>
<dbReference type="Proteomes" id="UP000240760">
    <property type="component" value="Unassembled WGS sequence"/>
</dbReference>
<name>A0A2T4BQB0_TRILO</name>
<accession>A0A2T4BQB0</accession>
<gene>
    <name evidence="2" type="ORF">M440DRAFT_1146721</name>
</gene>
<dbReference type="AlphaFoldDB" id="A0A2T4BQB0"/>
<protein>
    <submittedName>
        <fullName evidence="2">Uncharacterized protein</fullName>
    </submittedName>
</protein>
<proteinExistence type="predicted"/>
<sequence>MQPQPGSVAPSYPSPVSKTGHTAHAASALHCFWVLGSLAAGETRCSQEGVMHDRRAQSQQMGVIQIGCQTLAIGDAVDMETQRAPGVKKWPPH</sequence>
<evidence type="ECO:0000313" key="3">
    <source>
        <dbReference type="Proteomes" id="UP000240760"/>
    </source>
</evidence>
<evidence type="ECO:0000256" key="1">
    <source>
        <dbReference type="SAM" id="MobiDB-lite"/>
    </source>
</evidence>
<dbReference type="EMBL" id="KZ679148">
    <property type="protein sequence ID" value="PTB71497.1"/>
    <property type="molecule type" value="Genomic_DNA"/>
</dbReference>
<reference evidence="2 3" key="1">
    <citation type="submission" date="2016-07" db="EMBL/GenBank/DDBJ databases">
        <title>Multiple horizontal gene transfer events from other fungi enriched the ability of initially mycotrophic Trichoderma (Ascomycota) to feed on dead plant biomass.</title>
        <authorList>
            <consortium name="DOE Joint Genome Institute"/>
            <person name="Aerts A."/>
            <person name="Atanasova L."/>
            <person name="Chenthamara K."/>
            <person name="Zhang J."/>
            <person name="Grujic M."/>
            <person name="Henrissat B."/>
            <person name="Kuo A."/>
            <person name="Salamov A."/>
            <person name="Lipzen A."/>
            <person name="Labutti K."/>
            <person name="Barry K."/>
            <person name="Miao Y."/>
            <person name="Rahimi M.J."/>
            <person name="Shen Q."/>
            <person name="Grigoriev I.V."/>
            <person name="Kubicek C.P."/>
            <person name="Druzhinina I.S."/>
        </authorList>
    </citation>
    <scope>NUCLEOTIDE SEQUENCE [LARGE SCALE GENOMIC DNA]</scope>
    <source>
        <strain evidence="2 3">ATCC 18648</strain>
    </source>
</reference>
<organism evidence="2 3">
    <name type="scientific">Trichoderma longibrachiatum ATCC 18648</name>
    <dbReference type="NCBI Taxonomy" id="983965"/>
    <lineage>
        <taxon>Eukaryota</taxon>
        <taxon>Fungi</taxon>
        <taxon>Dikarya</taxon>
        <taxon>Ascomycota</taxon>
        <taxon>Pezizomycotina</taxon>
        <taxon>Sordariomycetes</taxon>
        <taxon>Hypocreomycetidae</taxon>
        <taxon>Hypocreales</taxon>
        <taxon>Hypocreaceae</taxon>
        <taxon>Trichoderma</taxon>
    </lineage>
</organism>
<keyword evidence="3" id="KW-1185">Reference proteome</keyword>